<proteinExistence type="predicted"/>
<keyword evidence="4" id="KW-1133">Transmembrane helix</keyword>
<evidence type="ECO:0000313" key="5">
    <source>
        <dbReference type="EMBL" id="PJJ75646.1"/>
    </source>
</evidence>
<dbReference type="Gene3D" id="3.40.50.150">
    <property type="entry name" value="Vaccinia Virus protein VP39"/>
    <property type="match status" value="1"/>
</dbReference>
<dbReference type="SUPFAM" id="SSF53335">
    <property type="entry name" value="S-adenosyl-L-methionine-dependent methyltransferases"/>
    <property type="match status" value="1"/>
</dbReference>
<keyword evidence="5" id="KW-0830">Ubiquinone</keyword>
<evidence type="ECO:0000256" key="4">
    <source>
        <dbReference type="SAM" id="Phobius"/>
    </source>
</evidence>
<keyword evidence="6" id="KW-1185">Reference proteome</keyword>
<dbReference type="Proteomes" id="UP000230000">
    <property type="component" value="Unassembled WGS sequence"/>
</dbReference>
<dbReference type="OrthoDB" id="9789123at2"/>
<dbReference type="EMBL" id="PGFG01000001">
    <property type="protein sequence ID" value="PJJ75646.1"/>
    <property type="molecule type" value="Genomic_DNA"/>
</dbReference>
<dbReference type="Pfam" id="PF13489">
    <property type="entry name" value="Methyltransf_23"/>
    <property type="match status" value="1"/>
</dbReference>
<dbReference type="RefSeq" id="WP_100314230.1">
    <property type="nucleotide sequence ID" value="NZ_PGFG01000001.1"/>
</dbReference>
<keyword evidence="1 5" id="KW-0489">Methyltransferase</keyword>
<name>A0A2M9CUP5_9BACT</name>
<comment type="caution">
    <text evidence="5">The sequence shown here is derived from an EMBL/GenBank/DDBJ whole genome shotgun (WGS) entry which is preliminary data.</text>
</comment>
<accession>A0A2M9CUP5</accession>
<keyword evidence="4" id="KW-0812">Transmembrane</keyword>
<feature type="transmembrane region" description="Helical" evidence="4">
    <location>
        <begin position="186"/>
        <end position="206"/>
    </location>
</feature>
<keyword evidence="2 5" id="KW-0808">Transferase</keyword>
<dbReference type="GO" id="GO:0032259">
    <property type="term" value="P:methylation"/>
    <property type="evidence" value="ECO:0007669"/>
    <property type="project" value="UniProtKB-KW"/>
</dbReference>
<keyword evidence="4" id="KW-0472">Membrane</keyword>
<evidence type="ECO:0000256" key="3">
    <source>
        <dbReference type="ARBA" id="ARBA00022691"/>
    </source>
</evidence>
<dbReference type="AlphaFoldDB" id="A0A2M9CUP5"/>
<organism evidence="5 6">
    <name type="scientific">Thermoflavifilum aggregans</name>
    <dbReference type="NCBI Taxonomy" id="454188"/>
    <lineage>
        <taxon>Bacteria</taxon>
        <taxon>Pseudomonadati</taxon>
        <taxon>Bacteroidota</taxon>
        <taxon>Chitinophagia</taxon>
        <taxon>Chitinophagales</taxon>
        <taxon>Chitinophagaceae</taxon>
        <taxon>Thermoflavifilum</taxon>
    </lineage>
</organism>
<protein>
    <submittedName>
        <fullName evidence="5">2-polyprenyl-6-hydroxyphenyl methylase/3-demethylubiquinone-9 3-methyltransferase</fullName>
    </submittedName>
</protein>
<reference evidence="5 6" key="1">
    <citation type="submission" date="2017-11" db="EMBL/GenBank/DDBJ databases">
        <title>Genomic Encyclopedia of Archaeal and Bacterial Type Strains, Phase II (KMG-II): From Individual Species to Whole Genera.</title>
        <authorList>
            <person name="Goeker M."/>
        </authorList>
    </citation>
    <scope>NUCLEOTIDE SEQUENCE [LARGE SCALE GENOMIC DNA]</scope>
    <source>
        <strain evidence="5 6">DSM 27268</strain>
    </source>
</reference>
<gene>
    <name evidence="5" type="ORF">BXY57_1227</name>
</gene>
<dbReference type="PANTHER" id="PTHR43464">
    <property type="entry name" value="METHYLTRANSFERASE"/>
    <property type="match status" value="1"/>
</dbReference>
<dbReference type="InterPro" id="IPR029063">
    <property type="entry name" value="SAM-dependent_MTases_sf"/>
</dbReference>
<sequence length="282" mass="33383">MSSSRHQHDSLELSESRDIRFSFGKNWSRFLQHLNENRIQIAKQSLQHMLGRNDLSGLRFIDVGSGSGLFSLAARMLGAHVYSIDYDPFSVSCTQYLRQQYYPDDPHWHISQGSILDDQLVNSLGQFDIVYSWGVLHHTGDMWKAFSLVDHLVKPDGGILFLSIYNDQGWRSRFWKWEKRNYNRYAWFKYFAILGYCSLFIPYRFLRDILSLRNPFLFYKNYARNRGMSWFHDLKDWLGGYPFEVARPEEVFEFFKHKNYILLKLKTCGGGLGCNEFVFLKQ</sequence>
<dbReference type="CDD" id="cd02440">
    <property type="entry name" value="AdoMet_MTases"/>
    <property type="match status" value="1"/>
</dbReference>
<evidence type="ECO:0000256" key="2">
    <source>
        <dbReference type="ARBA" id="ARBA00022679"/>
    </source>
</evidence>
<dbReference type="GO" id="GO:0008168">
    <property type="term" value="F:methyltransferase activity"/>
    <property type="evidence" value="ECO:0007669"/>
    <property type="project" value="UniProtKB-KW"/>
</dbReference>
<evidence type="ECO:0000313" key="6">
    <source>
        <dbReference type="Proteomes" id="UP000230000"/>
    </source>
</evidence>
<dbReference type="PANTHER" id="PTHR43464:SF19">
    <property type="entry name" value="UBIQUINONE BIOSYNTHESIS O-METHYLTRANSFERASE, MITOCHONDRIAL"/>
    <property type="match status" value="1"/>
</dbReference>
<evidence type="ECO:0000256" key="1">
    <source>
        <dbReference type="ARBA" id="ARBA00022603"/>
    </source>
</evidence>
<keyword evidence="3" id="KW-0949">S-adenosyl-L-methionine</keyword>